<dbReference type="GO" id="GO:0005634">
    <property type="term" value="C:nucleus"/>
    <property type="evidence" value="ECO:0007669"/>
    <property type="project" value="TreeGrafter"/>
</dbReference>
<evidence type="ECO:0000256" key="2">
    <source>
        <dbReference type="ARBA" id="ARBA00020055"/>
    </source>
</evidence>
<dbReference type="EnsemblMetazoa" id="Aqu2.1.25184_001">
    <property type="protein sequence ID" value="Aqu2.1.25184_001"/>
    <property type="gene ID" value="Aqu2.1.25184"/>
</dbReference>
<dbReference type="InParanoid" id="A0A1X7UC08"/>
<feature type="region of interest" description="Disordered" evidence="6">
    <location>
        <begin position="1"/>
        <end position="22"/>
    </location>
</feature>
<feature type="region of interest" description="Disordered" evidence="6">
    <location>
        <begin position="294"/>
        <end position="325"/>
    </location>
</feature>
<dbReference type="InterPro" id="IPR023252">
    <property type="entry name" value="Aurora_borealis_protein"/>
</dbReference>
<feature type="region of interest" description="Disordered" evidence="6">
    <location>
        <begin position="245"/>
        <end position="279"/>
    </location>
</feature>
<keyword evidence="4" id="KW-0498">Mitosis</keyword>
<dbReference type="STRING" id="400682.A0A1X7UC08"/>
<evidence type="ECO:0000256" key="4">
    <source>
        <dbReference type="ARBA" id="ARBA00022776"/>
    </source>
</evidence>
<reference evidence="7" key="1">
    <citation type="submission" date="2017-05" db="UniProtKB">
        <authorList>
            <consortium name="EnsemblMetazoa"/>
        </authorList>
    </citation>
    <scope>IDENTIFICATION</scope>
</reference>
<evidence type="ECO:0000313" key="7">
    <source>
        <dbReference type="EnsemblMetazoa" id="Aqu2.1.25184_001"/>
    </source>
</evidence>
<proteinExistence type="inferred from homology"/>
<dbReference type="OrthoDB" id="10020858at2759"/>
<keyword evidence="5" id="KW-0131">Cell cycle</keyword>
<dbReference type="PANTHER" id="PTHR14728">
    <property type="entry name" value="PROTEIN AURORA BOREALIS"/>
    <property type="match status" value="1"/>
</dbReference>
<dbReference type="PANTHER" id="PTHR14728:SF2">
    <property type="entry name" value="PROTEIN AURORA BOREALIS"/>
    <property type="match status" value="1"/>
</dbReference>
<dbReference type="GO" id="GO:0005737">
    <property type="term" value="C:cytoplasm"/>
    <property type="evidence" value="ECO:0007669"/>
    <property type="project" value="TreeGrafter"/>
</dbReference>
<dbReference type="GO" id="GO:0051301">
    <property type="term" value="P:cell division"/>
    <property type="evidence" value="ECO:0007669"/>
    <property type="project" value="UniProtKB-KW"/>
</dbReference>
<dbReference type="PRINTS" id="PR02038">
    <property type="entry name" value="AURORABORA"/>
</dbReference>
<protein>
    <recommendedName>
        <fullName evidence="2">Protein aurora borealis</fullName>
    </recommendedName>
</protein>
<dbReference type="GO" id="GO:0019901">
    <property type="term" value="F:protein kinase binding"/>
    <property type="evidence" value="ECO:0007669"/>
    <property type="project" value="TreeGrafter"/>
</dbReference>
<evidence type="ECO:0000256" key="1">
    <source>
        <dbReference type="ARBA" id="ARBA00010963"/>
    </source>
</evidence>
<evidence type="ECO:0000256" key="6">
    <source>
        <dbReference type="SAM" id="MobiDB-lite"/>
    </source>
</evidence>
<evidence type="ECO:0000256" key="3">
    <source>
        <dbReference type="ARBA" id="ARBA00022618"/>
    </source>
</evidence>
<accession>A0A1X7UC08</accession>
<name>A0A1X7UC08_AMPQE</name>
<keyword evidence="3" id="KW-0132">Cell division</keyword>
<dbReference type="Pfam" id="PF15280">
    <property type="entry name" value="BORA_N"/>
    <property type="match status" value="1"/>
</dbReference>
<sequence>MSRRGNIPGNNDRNEGSAPPFSPGNLNFAWVFSNEEGGDLKFERPETVPSVPSNSPKTLSLSLSLHSFNSRMMSSGATTNGGINPFTSEERENFPEWSPLFSKNSSTPSNLKQKKTFHWSIDQMAKLKPVDIATSPASLAITNVMSPHDNPVAQKKADEYFSQRNILPSPWTGGGNGPIAKAKHVTFSPLPPTTSYYNDEDTKKVDASTQTCLTLPVDLDLEKILGQEYYTGEDNSFTLRRKLFGHPQRESESSQTSRDNSYIEPKTHDTQLSSTPLRSSPLSPAVFITKLSSEGATPPPLSSSFLEKGSSPLLSPIKSGDGLQLSPIMTDKRNGSGLSSAPPISPPLSPILSSATATCTSGGADTAGDSVGVALNNELNGSYTCSTADEGNDESSPIVQSKLIKRRVMSPRGSPVYKQQCIYHSPASPDVPLLPPATDPLVPPSLLHLSDLQSENDDSAVFPSSSSTSLPHSTCSTYFKNLALEETVDRVLTSGVSSSWQPNIHSTMLEGAKGGVAPPIFNSVSGTIDSGVGVSDMSVPARTTPVTSAGSSPVPPLPHSLLPSRLKLSSVMATPTGRYEKSPFAPELVRKKNYFKAKLNFKSPVKQVPMRTPLHEHNLSLSPCL</sequence>
<dbReference type="AlphaFoldDB" id="A0A1X7UC08"/>
<comment type="similarity">
    <text evidence="1">Belongs to the BORA family.</text>
</comment>
<evidence type="ECO:0000256" key="5">
    <source>
        <dbReference type="ARBA" id="ARBA00023306"/>
    </source>
</evidence>
<dbReference type="GO" id="GO:0060236">
    <property type="term" value="P:regulation of mitotic spindle organization"/>
    <property type="evidence" value="ECO:0007669"/>
    <property type="project" value="TreeGrafter"/>
</dbReference>
<dbReference type="GO" id="GO:0007088">
    <property type="term" value="P:regulation of mitotic nuclear division"/>
    <property type="evidence" value="ECO:0007669"/>
    <property type="project" value="TreeGrafter"/>
</dbReference>
<organism evidence="7">
    <name type="scientific">Amphimedon queenslandica</name>
    <name type="common">Sponge</name>
    <dbReference type="NCBI Taxonomy" id="400682"/>
    <lineage>
        <taxon>Eukaryota</taxon>
        <taxon>Metazoa</taxon>
        <taxon>Porifera</taxon>
        <taxon>Demospongiae</taxon>
        <taxon>Heteroscleromorpha</taxon>
        <taxon>Haplosclerida</taxon>
        <taxon>Niphatidae</taxon>
        <taxon>Amphimedon</taxon>
    </lineage>
</organism>